<dbReference type="EMBL" id="JARIHO010000004">
    <property type="protein sequence ID" value="KAJ7362648.1"/>
    <property type="molecule type" value="Genomic_DNA"/>
</dbReference>
<dbReference type="AlphaFoldDB" id="A0AAD7AMR1"/>
<protein>
    <submittedName>
        <fullName evidence="1">Uncharacterized protein</fullName>
    </submittedName>
</protein>
<sequence length="313" mass="34783">MNAKALLDSVTFGAKSTVDIFWQEKGRVGRERGTAAQSVLLVQQSKITLAKKFLKAPLSMQPKTSRKSSKKPETMDQFDFMLKLDSMNSDGFRWKSAERMTVCTSENHSNTPETVGICWNSWKPVEKGQRKSSDIRRKPVGGIEIPVSATGSQWKHSARQWQPPSANAVQCRWAGCYLRVYYWKSASFRGIARISASSPPPACFGECVLAIPFLQIPLLPDPLSPAPARSMPGAVHFPRRSENLAPILWVDMYSSLSTTPSASTIGPTRRGVDATLDIRGMQQWKRRALGPRTLRQEHTAPILSTLPLPVAYL</sequence>
<name>A0AAD7AMR1_9AGAR</name>
<comment type="caution">
    <text evidence="1">The sequence shown here is derived from an EMBL/GenBank/DDBJ whole genome shotgun (WGS) entry which is preliminary data.</text>
</comment>
<accession>A0AAD7AMR1</accession>
<keyword evidence="2" id="KW-1185">Reference proteome</keyword>
<reference evidence="1" key="1">
    <citation type="submission" date="2023-03" db="EMBL/GenBank/DDBJ databases">
        <title>Massive genome expansion in bonnet fungi (Mycena s.s.) driven by repeated elements and novel gene families across ecological guilds.</title>
        <authorList>
            <consortium name="Lawrence Berkeley National Laboratory"/>
            <person name="Harder C.B."/>
            <person name="Miyauchi S."/>
            <person name="Viragh M."/>
            <person name="Kuo A."/>
            <person name="Thoen E."/>
            <person name="Andreopoulos B."/>
            <person name="Lu D."/>
            <person name="Skrede I."/>
            <person name="Drula E."/>
            <person name="Henrissat B."/>
            <person name="Morin E."/>
            <person name="Kohler A."/>
            <person name="Barry K."/>
            <person name="LaButti K."/>
            <person name="Morin E."/>
            <person name="Salamov A."/>
            <person name="Lipzen A."/>
            <person name="Mereny Z."/>
            <person name="Hegedus B."/>
            <person name="Baldrian P."/>
            <person name="Stursova M."/>
            <person name="Weitz H."/>
            <person name="Taylor A."/>
            <person name="Grigoriev I.V."/>
            <person name="Nagy L.G."/>
            <person name="Martin F."/>
            <person name="Kauserud H."/>
        </authorList>
    </citation>
    <scope>NUCLEOTIDE SEQUENCE</scope>
    <source>
        <strain evidence="1">CBHHK002</strain>
    </source>
</reference>
<organism evidence="1 2">
    <name type="scientific">Mycena albidolilacea</name>
    <dbReference type="NCBI Taxonomy" id="1033008"/>
    <lineage>
        <taxon>Eukaryota</taxon>
        <taxon>Fungi</taxon>
        <taxon>Dikarya</taxon>
        <taxon>Basidiomycota</taxon>
        <taxon>Agaricomycotina</taxon>
        <taxon>Agaricomycetes</taxon>
        <taxon>Agaricomycetidae</taxon>
        <taxon>Agaricales</taxon>
        <taxon>Marasmiineae</taxon>
        <taxon>Mycenaceae</taxon>
        <taxon>Mycena</taxon>
    </lineage>
</organism>
<dbReference type="Proteomes" id="UP001218218">
    <property type="component" value="Unassembled WGS sequence"/>
</dbReference>
<proteinExistence type="predicted"/>
<evidence type="ECO:0000313" key="2">
    <source>
        <dbReference type="Proteomes" id="UP001218218"/>
    </source>
</evidence>
<evidence type="ECO:0000313" key="1">
    <source>
        <dbReference type="EMBL" id="KAJ7362648.1"/>
    </source>
</evidence>
<gene>
    <name evidence="1" type="ORF">DFH08DRAFT_799672</name>
</gene>